<dbReference type="eggNOG" id="ENOG5032ZSU">
    <property type="taxonomic scope" value="Bacteria"/>
</dbReference>
<evidence type="ECO:0000256" key="1">
    <source>
        <dbReference type="ARBA" id="ARBA00010832"/>
    </source>
</evidence>
<gene>
    <name evidence="4" type="ORF">DEB45_01325</name>
    <name evidence="3" type="ORF">EP13_01515</name>
</gene>
<proteinExistence type="inferred from homology"/>
<dbReference type="Proteomes" id="UP000264779">
    <property type="component" value="Unassembled WGS sequence"/>
</dbReference>
<dbReference type="InterPro" id="IPR006894">
    <property type="entry name" value="HupH_Hydgase_express_prot_C"/>
</dbReference>
<dbReference type="GeneID" id="78253622"/>
<comment type="similarity">
    <text evidence="1">Belongs to the HupH/HyaF family.</text>
</comment>
<evidence type="ECO:0000259" key="2">
    <source>
        <dbReference type="Pfam" id="PF04809"/>
    </source>
</evidence>
<evidence type="ECO:0000313" key="4">
    <source>
        <dbReference type="EMBL" id="HBU49872.1"/>
    </source>
</evidence>
<dbReference type="KEGG" id="aal:EP13_01515"/>
<dbReference type="EMBL" id="DONK01000021">
    <property type="protein sequence ID" value="HBU49872.1"/>
    <property type="molecule type" value="Genomic_DNA"/>
</dbReference>
<dbReference type="AlphaFoldDB" id="A0A075NSH0"/>
<protein>
    <submittedName>
        <fullName evidence="3">Hydrogenase expression protein HupH</fullName>
    </submittedName>
    <submittedName>
        <fullName evidence="4">Hydrogenase expression/formation protein</fullName>
    </submittedName>
</protein>
<sequence length="144" mass="16183">MTEELIFMTSNAEKTGNVMPLLHQIRHALSQLIERQEQTTIDLRRLPLSASEEAQLEAFLGHGEVKADIQALGDTVLIESRYAGVWLEIHYNEDVEIMGKYVHICTCPPIIKSQPEDMVLSLSNIVSDIHSLSHQSSDETAKED</sequence>
<reference evidence="4 6" key="2">
    <citation type="journal article" date="2018" name="Nat. Biotechnol.">
        <title>A standardized bacterial taxonomy based on genome phylogeny substantially revises the tree of life.</title>
        <authorList>
            <person name="Parks D.H."/>
            <person name="Chuvochina M."/>
            <person name="Waite D.W."/>
            <person name="Rinke C."/>
            <person name="Skarshewski A."/>
            <person name="Chaumeil P.A."/>
            <person name="Hugenholtz P."/>
        </authorList>
    </citation>
    <scope>NUCLEOTIDE SEQUENCE [LARGE SCALE GENOMIC DNA]</scope>
    <source>
        <strain evidence="4">UBA11621</strain>
    </source>
</reference>
<accession>A0A075NSH0</accession>
<organism evidence="3 5">
    <name type="scientific">Alteromonas australica</name>
    <dbReference type="NCBI Taxonomy" id="589873"/>
    <lineage>
        <taxon>Bacteria</taxon>
        <taxon>Pseudomonadati</taxon>
        <taxon>Pseudomonadota</taxon>
        <taxon>Gammaproteobacteria</taxon>
        <taxon>Alteromonadales</taxon>
        <taxon>Alteromonadaceae</taxon>
        <taxon>Alteromonas/Salinimonas group</taxon>
        <taxon>Alteromonas</taxon>
    </lineage>
</organism>
<evidence type="ECO:0000313" key="6">
    <source>
        <dbReference type="Proteomes" id="UP000264779"/>
    </source>
</evidence>
<dbReference type="Pfam" id="PF04809">
    <property type="entry name" value="HupH_C"/>
    <property type="match status" value="1"/>
</dbReference>
<feature type="domain" description="HupH hydrogenase expression protein C-terminal" evidence="2">
    <location>
        <begin position="17"/>
        <end position="124"/>
    </location>
</feature>
<dbReference type="InterPro" id="IPR038527">
    <property type="entry name" value="HupH_C_sf"/>
</dbReference>
<dbReference type="EMBL" id="CP008849">
    <property type="protein sequence ID" value="AIF97484.1"/>
    <property type="molecule type" value="Genomic_DNA"/>
</dbReference>
<dbReference type="RefSeq" id="WP_006991848.1">
    <property type="nucleotide sequence ID" value="NZ_CBCSKJ010000005.1"/>
</dbReference>
<reference evidence="3 5" key="1">
    <citation type="submission" date="2014-06" db="EMBL/GenBank/DDBJ databases">
        <title>Genomes of Alteromonas australica, a world apart.</title>
        <authorList>
            <person name="Gonzaga A."/>
            <person name="Lopez-Perez M."/>
            <person name="Rodriguez-Valera F."/>
        </authorList>
    </citation>
    <scope>NUCLEOTIDE SEQUENCE [LARGE SCALE GENOMIC DNA]</scope>
    <source>
        <strain evidence="3 5">H 17</strain>
    </source>
</reference>
<dbReference type="Proteomes" id="UP000056090">
    <property type="component" value="Chromosome"/>
</dbReference>
<evidence type="ECO:0000313" key="5">
    <source>
        <dbReference type="Proteomes" id="UP000056090"/>
    </source>
</evidence>
<evidence type="ECO:0000313" key="3">
    <source>
        <dbReference type="EMBL" id="AIF97484.1"/>
    </source>
</evidence>
<keyword evidence="5" id="KW-1185">Reference proteome</keyword>
<name>A0A075NSH0_9ALTE</name>
<dbReference type="Gene3D" id="3.30.1370.140">
    <property type="entry name" value="HupH hydrogenase expression protein, C-terminal domain"/>
    <property type="match status" value="1"/>
</dbReference>